<sequence>MLLFYQVAICQTFVEDVEKVENVVITYKVDSIGKRYDVKINSDLTTYHNVGWQKGCLEHFMNGKLKHPMRMLNEEWRAVYYFVNPKYRTSSLKSEDIQRCKQFRKGEFKYVQAAYNRTRILRRRKRQIEKRGYKDQRQVYKIDWIDDNKYVLTTLKLPLDKDKEKIGNRIDVEIIEILEDNSYLYRSSSSDSDKLVFGVIKKVN</sequence>
<dbReference type="Proteomes" id="UP000289859">
    <property type="component" value="Unassembled WGS sequence"/>
</dbReference>
<protein>
    <submittedName>
        <fullName evidence="1">Uncharacterized protein</fullName>
    </submittedName>
</protein>
<dbReference type="AlphaFoldDB" id="A0A4Q0NPR4"/>
<comment type="caution">
    <text evidence="1">The sequence shown here is derived from an EMBL/GenBank/DDBJ whole genome shotgun (WGS) entry which is preliminary data.</text>
</comment>
<dbReference type="EMBL" id="QOVK01000033">
    <property type="protein sequence ID" value="RXG11872.1"/>
    <property type="molecule type" value="Genomic_DNA"/>
</dbReference>
<reference evidence="1 2" key="1">
    <citation type="submission" date="2018-07" db="EMBL/GenBank/DDBJ databases">
        <title>Leeuwenhoekiella genomics.</title>
        <authorList>
            <person name="Tahon G."/>
            <person name="Willems A."/>
        </authorList>
    </citation>
    <scope>NUCLEOTIDE SEQUENCE [LARGE SCALE GENOMIC DNA]</scope>
    <source>
        <strain evidence="1 2">LMG 29608</strain>
    </source>
</reference>
<evidence type="ECO:0000313" key="2">
    <source>
        <dbReference type="Proteomes" id="UP000289859"/>
    </source>
</evidence>
<organism evidence="1 2">
    <name type="scientific">Leeuwenhoekiella polynyae</name>
    <dbReference type="NCBI Taxonomy" id="1550906"/>
    <lineage>
        <taxon>Bacteria</taxon>
        <taxon>Pseudomonadati</taxon>
        <taxon>Bacteroidota</taxon>
        <taxon>Flavobacteriia</taxon>
        <taxon>Flavobacteriales</taxon>
        <taxon>Flavobacteriaceae</taxon>
        <taxon>Leeuwenhoekiella</taxon>
    </lineage>
</organism>
<proteinExistence type="predicted"/>
<dbReference type="OrthoDB" id="1347825at2"/>
<gene>
    <name evidence="1" type="ORF">DSM02_3974</name>
</gene>
<name>A0A4Q0NPR4_9FLAO</name>
<dbReference type="RefSeq" id="WP_128767155.1">
    <property type="nucleotide sequence ID" value="NZ_JBHUOO010000024.1"/>
</dbReference>
<accession>A0A4Q0NPR4</accession>
<evidence type="ECO:0000313" key="1">
    <source>
        <dbReference type="EMBL" id="RXG11872.1"/>
    </source>
</evidence>
<keyword evidence="2" id="KW-1185">Reference proteome</keyword>